<keyword evidence="8" id="KW-0520">NAD</keyword>
<dbReference type="SUPFAM" id="SSF55811">
    <property type="entry name" value="Nudix"/>
    <property type="match status" value="1"/>
</dbReference>
<dbReference type="Proteomes" id="UP000254467">
    <property type="component" value="Unassembled WGS sequence"/>
</dbReference>
<evidence type="ECO:0000313" key="11">
    <source>
        <dbReference type="EMBL" id="STC69876.1"/>
    </source>
</evidence>
<gene>
    <name evidence="11" type="primary">nudC</name>
    <name evidence="11" type="ORF">NCTC11862_01676</name>
</gene>
<keyword evidence="5" id="KW-0479">Metal-binding</keyword>
<dbReference type="CDD" id="cd03429">
    <property type="entry name" value="NUDIX_NADH_pyrophosphatase_Nudt13"/>
    <property type="match status" value="1"/>
</dbReference>
<keyword evidence="6 11" id="KW-0378">Hydrolase</keyword>
<evidence type="ECO:0000256" key="6">
    <source>
        <dbReference type="ARBA" id="ARBA00022801"/>
    </source>
</evidence>
<evidence type="ECO:0000256" key="5">
    <source>
        <dbReference type="ARBA" id="ARBA00022723"/>
    </source>
</evidence>
<dbReference type="InterPro" id="IPR020084">
    <property type="entry name" value="NUDIX_hydrolase_CS"/>
</dbReference>
<proteinExistence type="inferred from homology"/>
<dbReference type="GO" id="GO:0046872">
    <property type="term" value="F:metal ion binding"/>
    <property type="evidence" value="ECO:0007669"/>
    <property type="project" value="UniProtKB-KW"/>
</dbReference>
<dbReference type="AlphaFoldDB" id="A0A376CMX4"/>
<evidence type="ECO:0000256" key="7">
    <source>
        <dbReference type="ARBA" id="ARBA00022842"/>
    </source>
</evidence>
<dbReference type="PANTHER" id="PTHR42904:SF6">
    <property type="entry name" value="NAD-CAPPED RNA HYDROLASE NUDT12"/>
    <property type="match status" value="1"/>
</dbReference>
<name>A0A376CMX4_9CORY</name>
<dbReference type="Gene3D" id="3.90.79.10">
    <property type="entry name" value="Nucleoside Triphosphate Pyrophosphohydrolase"/>
    <property type="match status" value="1"/>
</dbReference>
<dbReference type="GO" id="GO:0005829">
    <property type="term" value="C:cytosol"/>
    <property type="evidence" value="ECO:0007669"/>
    <property type="project" value="TreeGrafter"/>
</dbReference>
<evidence type="ECO:0000256" key="4">
    <source>
        <dbReference type="ARBA" id="ARBA00012381"/>
    </source>
</evidence>
<comment type="catalytic activity">
    <reaction evidence="9">
        <text>a 5'-end NAD(+)-phospho-ribonucleoside in mRNA + H2O = a 5'-end phospho-adenosine-phospho-ribonucleoside in mRNA + beta-nicotinamide D-ribonucleotide + 2 H(+)</text>
        <dbReference type="Rhea" id="RHEA:60876"/>
        <dbReference type="Rhea" id="RHEA-COMP:15698"/>
        <dbReference type="Rhea" id="RHEA-COMP:15719"/>
        <dbReference type="ChEBI" id="CHEBI:14649"/>
        <dbReference type="ChEBI" id="CHEBI:15377"/>
        <dbReference type="ChEBI" id="CHEBI:15378"/>
        <dbReference type="ChEBI" id="CHEBI:144029"/>
        <dbReference type="ChEBI" id="CHEBI:144051"/>
    </reaction>
    <physiologicalReaction direction="left-to-right" evidence="9">
        <dbReference type="Rhea" id="RHEA:60877"/>
    </physiologicalReaction>
</comment>
<evidence type="ECO:0000259" key="10">
    <source>
        <dbReference type="PROSITE" id="PS51462"/>
    </source>
</evidence>
<evidence type="ECO:0000256" key="8">
    <source>
        <dbReference type="ARBA" id="ARBA00023027"/>
    </source>
</evidence>
<dbReference type="STRING" id="35756.GCA_001044155_00292"/>
<dbReference type="EMBL" id="UFXQ01000001">
    <property type="protein sequence ID" value="STC69876.1"/>
    <property type="molecule type" value="Genomic_DNA"/>
</dbReference>
<comment type="similarity">
    <text evidence="3">Belongs to the Nudix hydrolase family. NudC subfamily.</text>
</comment>
<comment type="cofactor">
    <cofactor evidence="1">
        <name>Mg(2+)</name>
        <dbReference type="ChEBI" id="CHEBI:18420"/>
    </cofactor>
</comment>
<accession>A0A376CMX4</accession>
<organism evidence="11 12">
    <name type="scientific">Corynebacterium pilosum</name>
    <dbReference type="NCBI Taxonomy" id="35756"/>
    <lineage>
        <taxon>Bacteria</taxon>
        <taxon>Bacillati</taxon>
        <taxon>Actinomycetota</taxon>
        <taxon>Actinomycetes</taxon>
        <taxon>Mycobacteriales</taxon>
        <taxon>Corynebacteriaceae</taxon>
        <taxon>Corynebacterium</taxon>
    </lineage>
</organism>
<dbReference type="PANTHER" id="PTHR42904">
    <property type="entry name" value="NUDIX HYDROLASE, NUDC SUBFAMILY"/>
    <property type="match status" value="1"/>
</dbReference>
<dbReference type="GO" id="GO:0019677">
    <property type="term" value="P:NAD+ catabolic process"/>
    <property type="evidence" value="ECO:0007669"/>
    <property type="project" value="TreeGrafter"/>
</dbReference>
<dbReference type="GO" id="GO:0006742">
    <property type="term" value="P:NADP+ catabolic process"/>
    <property type="evidence" value="ECO:0007669"/>
    <property type="project" value="TreeGrafter"/>
</dbReference>
<dbReference type="InterPro" id="IPR000086">
    <property type="entry name" value="NUDIX_hydrolase_dom"/>
</dbReference>
<evidence type="ECO:0000256" key="1">
    <source>
        <dbReference type="ARBA" id="ARBA00001946"/>
    </source>
</evidence>
<reference evidence="11 12" key="1">
    <citation type="submission" date="2018-06" db="EMBL/GenBank/DDBJ databases">
        <authorList>
            <consortium name="Pathogen Informatics"/>
            <person name="Doyle S."/>
        </authorList>
    </citation>
    <scope>NUCLEOTIDE SEQUENCE [LARGE SCALE GENOMIC DNA]</scope>
    <source>
        <strain evidence="11 12">NCTC11862</strain>
    </source>
</reference>
<dbReference type="EC" id="3.6.1.22" evidence="4"/>
<dbReference type="PROSITE" id="PS51462">
    <property type="entry name" value="NUDIX"/>
    <property type="match status" value="1"/>
</dbReference>
<keyword evidence="7" id="KW-0460">Magnesium</keyword>
<dbReference type="InterPro" id="IPR050241">
    <property type="entry name" value="NAD-cap_RNA_hydrolase_NudC"/>
</dbReference>
<dbReference type="GO" id="GO:0035529">
    <property type="term" value="F:NADH pyrophosphatase activity"/>
    <property type="evidence" value="ECO:0007669"/>
    <property type="project" value="TreeGrafter"/>
</dbReference>
<evidence type="ECO:0000256" key="3">
    <source>
        <dbReference type="ARBA" id="ARBA00009595"/>
    </source>
</evidence>
<dbReference type="OrthoDB" id="9791656at2"/>
<dbReference type="Pfam" id="PF00293">
    <property type="entry name" value="NUDIX"/>
    <property type="match status" value="1"/>
</dbReference>
<dbReference type="PROSITE" id="PS00893">
    <property type="entry name" value="NUDIX_BOX"/>
    <property type="match status" value="1"/>
</dbReference>
<comment type="cofactor">
    <cofactor evidence="2">
        <name>Zn(2+)</name>
        <dbReference type="ChEBI" id="CHEBI:29105"/>
    </cofactor>
</comment>
<evidence type="ECO:0000256" key="2">
    <source>
        <dbReference type="ARBA" id="ARBA00001947"/>
    </source>
</evidence>
<protein>
    <recommendedName>
        <fullName evidence="4">NAD(+) diphosphatase</fullName>
        <ecNumber evidence="4">3.6.1.22</ecNumber>
    </recommendedName>
</protein>
<keyword evidence="12" id="KW-1185">Reference proteome</keyword>
<sequence>MARYLLLDDQGAFPVDQSGRPLYVASAAGESLGVSVHVSDDTYAVRVPREVVRHVSAHGVAYARNFAQNRTISRAVSLLANRARTLFDPADGSPLRYDEAGFVARGDRDWPIFPRLDPAVIGVVVDKRADAILLAENRHRRGFYSCIAGYVEHGENLEEAFAREVKEETGYGCHNVTYWASQPWAMSGSLMMGFFAERTDEPPAAETDGELADIIWATRDDVDRLPLPLPGSLARSLIDTWRAGKHEIRKAGA</sequence>
<evidence type="ECO:0000256" key="9">
    <source>
        <dbReference type="ARBA" id="ARBA00023679"/>
    </source>
</evidence>
<evidence type="ECO:0000313" key="12">
    <source>
        <dbReference type="Proteomes" id="UP000254467"/>
    </source>
</evidence>
<dbReference type="RefSeq" id="WP_018581487.1">
    <property type="nucleotide sequence ID" value="NZ_LDYD01000018.1"/>
</dbReference>
<dbReference type="InterPro" id="IPR049734">
    <property type="entry name" value="NudC-like_C"/>
</dbReference>
<dbReference type="InterPro" id="IPR015797">
    <property type="entry name" value="NUDIX_hydrolase-like_dom_sf"/>
</dbReference>
<dbReference type="GO" id="GO:0110153">
    <property type="term" value="F:RNA NAD-cap (NMN-forming) hydrolase activity"/>
    <property type="evidence" value="ECO:0007669"/>
    <property type="project" value="RHEA"/>
</dbReference>
<feature type="domain" description="Nudix hydrolase" evidence="10">
    <location>
        <begin position="115"/>
        <end position="239"/>
    </location>
</feature>